<name>A0A5F9D5X2_RABIT</name>
<keyword evidence="3" id="KW-1185">Reference proteome</keyword>
<feature type="compositionally biased region" description="Pro residues" evidence="1">
    <location>
        <begin position="127"/>
        <end position="139"/>
    </location>
</feature>
<dbReference type="Bgee" id="ENSOCUG00000037845">
    <property type="expression patterns" value="Expressed in testis and 15 other cell types or tissues"/>
</dbReference>
<protein>
    <submittedName>
        <fullName evidence="2">Uncharacterized protein</fullName>
    </submittedName>
</protein>
<dbReference type="EMBL" id="AAGW02068126">
    <property type="status" value="NOT_ANNOTATED_CDS"/>
    <property type="molecule type" value="Genomic_DNA"/>
</dbReference>
<dbReference type="InterPro" id="IPR040005">
    <property type="entry name" value="Polr1has"/>
</dbReference>
<dbReference type="PANTHER" id="PTHR41403:SF3">
    <property type="entry name" value="ZNRD1 ANTISENSE RNA 1-RELATED"/>
    <property type="match status" value="1"/>
</dbReference>
<dbReference type="Pfam" id="PF17658">
    <property type="entry name" value="DUF5520"/>
    <property type="match status" value="1"/>
</dbReference>
<dbReference type="InParanoid" id="A0A5F9D5X2"/>
<evidence type="ECO:0000313" key="3">
    <source>
        <dbReference type="Proteomes" id="UP000001811"/>
    </source>
</evidence>
<reference evidence="2 3" key="1">
    <citation type="journal article" date="2011" name="Nature">
        <title>A high-resolution map of human evolutionary constraint using 29 mammals.</title>
        <authorList>
            <person name="Lindblad-Toh K."/>
            <person name="Garber M."/>
            <person name="Zuk O."/>
            <person name="Lin M.F."/>
            <person name="Parker B.J."/>
            <person name="Washietl S."/>
            <person name="Kheradpour P."/>
            <person name="Ernst J."/>
            <person name="Jordan G."/>
            <person name="Mauceli E."/>
            <person name="Ward L.D."/>
            <person name="Lowe C.B."/>
            <person name="Holloway A.K."/>
            <person name="Clamp M."/>
            <person name="Gnerre S."/>
            <person name="Alfoldi J."/>
            <person name="Beal K."/>
            <person name="Chang J."/>
            <person name="Clawson H."/>
            <person name="Cuff J."/>
            <person name="Di Palma F."/>
            <person name="Fitzgerald S."/>
            <person name="Flicek P."/>
            <person name="Guttman M."/>
            <person name="Hubisz M.J."/>
            <person name="Jaffe D.B."/>
            <person name="Jungreis I."/>
            <person name="Kent W.J."/>
            <person name="Kostka D."/>
            <person name="Lara M."/>
            <person name="Martins A.L."/>
            <person name="Massingham T."/>
            <person name="Moltke I."/>
            <person name="Raney B.J."/>
            <person name="Rasmussen M.D."/>
            <person name="Robinson J."/>
            <person name="Stark A."/>
            <person name="Vilella A.J."/>
            <person name="Wen J."/>
            <person name="Xie X."/>
            <person name="Zody M.C."/>
            <person name="Baldwin J."/>
            <person name="Bloom T."/>
            <person name="Chin C.W."/>
            <person name="Heiman D."/>
            <person name="Nicol R."/>
            <person name="Nusbaum C."/>
            <person name="Young S."/>
            <person name="Wilkinson J."/>
            <person name="Worley K.C."/>
            <person name="Kovar C.L."/>
            <person name="Muzny D.M."/>
            <person name="Gibbs R.A."/>
            <person name="Cree A."/>
            <person name="Dihn H.H."/>
            <person name="Fowler G."/>
            <person name="Jhangiani S."/>
            <person name="Joshi V."/>
            <person name="Lee S."/>
            <person name="Lewis L.R."/>
            <person name="Nazareth L.V."/>
            <person name="Okwuonu G."/>
            <person name="Santibanez J."/>
            <person name="Warren W.C."/>
            <person name="Mardis E.R."/>
            <person name="Weinstock G.M."/>
            <person name="Wilson R.K."/>
            <person name="Delehaunty K."/>
            <person name="Dooling D."/>
            <person name="Fronik C."/>
            <person name="Fulton L."/>
            <person name="Fulton B."/>
            <person name="Graves T."/>
            <person name="Minx P."/>
            <person name="Sodergren E."/>
            <person name="Birney E."/>
            <person name="Margulies E.H."/>
            <person name="Herrero J."/>
            <person name="Green E.D."/>
            <person name="Haussler D."/>
            <person name="Siepel A."/>
            <person name="Goldman N."/>
            <person name="Pollard K.S."/>
            <person name="Pedersen J.S."/>
            <person name="Lander E.S."/>
            <person name="Kellis M."/>
        </authorList>
    </citation>
    <scope>NUCLEOTIDE SEQUENCE [LARGE SCALE GENOMIC DNA]</scope>
    <source>
        <strain evidence="2 3">Thorbecke inbred</strain>
    </source>
</reference>
<feature type="compositionally biased region" description="Low complexity" evidence="1">
    <location>
        <begin position="24"/>
        <end position="35"/>
    </location>
</feature>
<reference evidence="2" key="2">
    <citation type="submission" date="2025-08" db="UniProtKB">
        <authorList>
            <consortium name="Ensembl"/>
        </authorList>
    </citation>
    <scope>IDENTIFICATION</scope>
    <source>
        <strain evidence="2">Thorbecke</strain>
    </source>
</reference>
<dbReference type="PANTHER" id="PTHR41403">
    <property type="entry name" value="RCG43477-RELATED"/>
    <property type="match status" value="1"/>
</dbReference>
<dbReference type="Ensembl" id="ENSOCUT00000050186.1">
    <property type="protein sequence ID" value="ENSOCUP00000041559.1"/>
    <property type="gene ID" value="ENSOCUG00000037845.1"/>
</dbReference>
<evidence type="ECO:0000256" key="1">
    <source>
        <dbReference type="SAM" id="MobiDB-lite"/>
    </source>
</evidence>
<accession>A0A5F9D5X2</accession>
<evidence type="ECO:0000313" key="2">
    <source>
        <dbReference type="Ensembl" id="ENSOCUP00000041559.1"/>
    </source>
</evidence>
<organism evidence="2 3">
    <name type="scientific">Oryctolagus cuniculus</name>
    <name type="common">Rabbit</name>
    <dbReference type="NCBI Taxonomy" id="9986"/>
    <lineage>
        <taxon>Eukaryota</taxon>
        <taxon>Metazoa</taxon>
        <taxon>Chordata</taxon>
        <taxon>Craniata</taxon>
        <taxon>Vertebrata</taxon>
        <taxon>Euteleostomi</taxon>
        <taxon>Mammalia</taxon>
        <taxon>Eutheria</taxon>
        <taxon>Euarchontoglires</taxon>
        <taxon>Glires</taxon>
        <taxon>Lagomorpha</taxon>
        <taxon>Leporidae</taxon>
        <taxon>Oryctolagus</taxon>
    </lineage>
</organism>
<sequence>EAGARPSLPRLSAFLEVGATLCGPRTRPSASSPRPSLQPALHLSNSPRVPGTRALPPPTQARLPPACGTQRKSARPSLRSLHGAARSGCGGQRRARTAASPPPGLPASLRVLPQTRRPGARSKALPPRSPNRAPAPAPHPARGWRSHSEYRRPYPELRAGAGPSRNPDRNPSPTESWGRLAWAKSSKDPRVAVGQQSPLEKKISNLGGVHTTAARQLIIQKHREEYEILCREQALSLDYWLAKAESYYNKRIMTMMKEEGTDKEMKKETEETITQSIEGQKCYYLVPERELKHMERHIHQISQARGLKKKTVRQQPRPPDKITLPKIVPEEHSMQSAQRRRKVKEREQMQIKNHQERMIRGRELIEQKLKERILRKCQNQLLKREKCERVKKEIKEFERVVAYPLFQPDSRSQIKVNILMEKSLNREIASAIVKPAERKFLAVPPFLRSQIGKIKY</sequence>
<dbReference type="GeneTree" id="ENSGT00390000016534"/>
<feature type="region of interest" description="Disordered" evidence="1">
    <location>
        <begin position="22"/>
        <end position="177"/>
    </location>
</feature>
<feature type="compositionally biased region" description="Basic and acidic residues" evidence="1">
    <location>
        <begin position="146"/>
        <end position="155"/>
    </location>
</feature>
<dbReference type="Proteomes" id="UP000001811">
    <property type="component" value="Chromosome 12"/>
</dbReference>
<proteinExistence type="predicted"/>
<reference evidence="2" key="3">
    <citation type="submission" date="2025-09" db="UniProtKB">
        <authorList>
            <consortium name="Ensembl"/>
        </authorList>
    </citation>
    <scope>IDENTIFICATION</scope>
    <source>
        <strain evidence="2">Thorbecke</strain>
    </source>
</reference>
<feature type="region of interest" description="Disordered" evidence="1">
    <location>
        <begin position="301"/>
        <end position="324"/>
    </location>
</feature>
<dbReference type="InterPro" id="IPR040721">
    <property type="entry name" value="DUF5520"/>
</dbReference>
<dbReference type="AlphaFoldDB" id="A0A5F9D5X2"/>